<evidence type="ECO:0000256" key="5">
    <source>
        <dbReference type="PROSITE-ProRule" id="PRU01240"/>
    </source>
</evidence>
<keyword evidence="9" id="KW-1185">Reference proteome</keyword>
<feature type="chain" id="PRO_5025516047" evidence="6">
    <location>
        <begin position="19"/>
        <end position="479"/>
    </location>
</feature>
<organism evidence="8 9">
    <name type="scientific">Viridothelium virens</name>
    <name type="common">Speckled blister lichen</name>
    <name type="synonym">Trypethelium virens</name>
    <dbReference type="NCBI Taxonomy" id="1048519"/>
    <lineage>
        <taxon>Eukaryota</taxon>
        <taxon>Fungi</taxon>
        <taxon>Dikarya</taxon>
        <taxon>Ascomycota</taxon>
        <taxon>Pezizomycotina</taxon>
        <taxon>Dothideomycetes</taxon>
        <taxon>Dothideomycetes incertae sedis</taxon>
        <taxon>Trypetheliales</taxon>
        <taxon>Trypetheliaceae</taxon>
        <taxon>Viridothelium</taxon>
    </lineage>
</organism>
<protein>
    <submittedName>
        <fullName evidence="8">Subtilisin-like protein</fullName>
    </submittedName>
</protein>
<keyword evidence="6" id="KW-0732">Signal</keyword>
<dbReference type="InterPro" id="IPR050131">
    <property type="entry name" value="Peptidase_S8_subtilisin-like"/>
</dbReference>
<accession>A0A6A6H443</accession>
<feature type="signal peptide" evidence="6">
    <location>
        <begin position="1"/>
        <end position="18"/>
    </location>
</feature>
<feature type="active site" description="Charge relay system" evidence="5">
    <location>
        <position position="187"/>
    </location>
</feature>
<dbReference type="InterPro" id="IPR015500">
    <property type="entry name" value="Peptidase_S8_subtilisin-rel"/>
</dbReference>
<dbReference type="InterPro" id="IPR000209">
    <property type="entry name" value="Peptidase_S8/S53_dom"/>
</dbReference>
<evidence type="ECO:0000256" key="3">
    <source>
        <dbReference type="ARBA" id="ARBA00022801"/>
    </source>
</evidence>
<dbReference type="GO" id="GO:0006508">
    <property type="term" value="P:proteolysis"/>
    <property type="evidence" value="ECO:0007669"/>
    <property type="project" value="UniProtKB-KW"/>
</dbReference>
<dbReference type="PANTHER" id="PTHR43806:SF11">
    <property type="entry name" value="CEREVISIN-RELATED"/>
    <property type="match status" value="1"/>
</dbReference>
<dbReference type="Proteomes" id="UP000800092">
    <property type="component" value="Unassembled WGS sequence"/>
</dbReference>
<dbReference type="GO" id="GO:0004252">
    <property type="term" value="F:serine-type endopeptidase activity"/>
    <property type="evidence" value="ECO:0007669"/>
    <property type="project" value="UniProtKB-UniRule"/>
</dbReference>
<sequence>MFFINFFLVLVLLGPTSAGQLPHRPDNNILAPLYGTHRHQDLVPDSYIVRLIKNYTLASHFARCGVDLSRTSHDFEEIPILRSYRARLDNFTVNQLVRTDPGVEYVEHDFYIEQPSFVTNDTVQKPDTHPSLTTPNHLKRWRAGNIANADYALHMITAGRRLDAELSNYDVRTLRNPGTGVNAYVLDTGVSITHNAFGRRASNFRGMRTTPYCASGDLTMSDHIGHGTNVASLIAGGSRDLSISFANIINTKIWCSNRAVESRISEAIADITADHRMNVLGARKSGFKGSIINLSVGISDMGRTLRTAIEDASEWGVVIVVAAPNMRVSASIDPLCSHPSTICVASCTQSYQWVHGGAYGPGIQIIAPGRDLLVARRDDDETLSIMSGTSMAAPIVASVLTNFIGYEGIMRDSEKVRRRMFDNSLPNIITDVPENTSNLFINIPTNGLRAIRGPPYIGAPLQSLRCARCFTGRSNGFDK</sequence>
<dbReference type="OrthoDB" id="206201at2759"/>
<feature type="domain" description="Peptidase S8/S53" evidence="7">
    <location>
        <begin position="181"/>
        <end position="410"/>
    </location>
</feature>
<evidence type="ECO:0000256" key="4">
    <source>
        <dbReference type="ARBA" id="ARBA00022825"/>
    </source>
</evidence>
<dbReference type="PRINTS" id="PR00723">
    <property type="entry name" value="SUBTILISIN"/>
</dbReference>
<evidence type="ECO:0000256" key="1">
    <source>
        <dbReference type="ARBA" id="ARBA00011073"/>
    </source>
</evidence>
<dbReference type="Pfam" id="PF00082">
    <property type="entry name" value="Peptidase_S8"/>
    <property type="match status" value="1"/>
</dbReference>
<evidence type="ECO:0000313" key="8">
    <source>
        <dbReference type="EMBL" id="KAF2232588.1"/>
    </source>
</evidence>
<evidence type="ECO:0000256" key="2">
    <source>
        <dbReference type="ARBA" id="ARBA00022670"/>
    </source>
</evidence>
<name>A0A6A6H443_VIRVR</name>
<keyword evidence="4 5" id="KW-0720">Serine protease</keyword>
<feature type="active site" description="Charge relay system" evidence="5">
    <location>
        <position position="390"/>
    </location>
</feature>
<dbReference type="InterPro" id="IPR036852">
    <property type="entry name" value="Peptidase_S8/S53_dom_sf"/>
</dbReference>
<evidence type="ECO:0000256" key="6">
    <source>
        <dbReference type="SAM" id="SignalP"/>
    </source>
</evidence>
<gene>
    <name evidence="8" type="ORF">EV356DRAFT_578283</name>
</gene>
<evidence type="ECO:0000313" key="9">
    <source>
        <dbReference type="Proteomes" id="UP000800092"/>
    </source>
</evidence>
<dbReference type="InterPro" id="IPR023827">
    <property type="entry name" value="Peptidase_S8_Asp-AS"/>
</dbReference>
<dbReference type="Gene3D" id="3.40.50.200">
    <property type="entry name" value="Peptidase S8/S53 domain"/>
    <property type="match status" value="1"/>
</dbReference>
<dbReference type="PANTHER" id="PTHR43806">
    <property type="entry name" value="PEPTIDASE S8"/>
    <property type="match status" value="1"/>
</dbReference>
<feature type="active site" description="Charge relay system" evidence="5">
    <location>
        <position position="226"/>
    </location>
</feature>
<dbReference type="PROSITE" id="PS51892">
    <property type="entry name" value="SUBTILASE"/>
    <property type="match status" value="1"/>
</dbReference>
<comment type="similarity">
    <text evidence="1 5">Belongs to the peptidase S8 family.</text>
</comment>
<evidence type="ECO:0000259" key="7">
    <source>
        <dbReference type="Pfam" id="PF00082"/>
    </source>
</evidence>
<reference evidence="8" key="1">
    <citation type="journal article" date="2020" name="Stud. Mycol.">
        <title>101 Dothideomycetes genomes: a test case for predicting lifestyles and emergence of pathogens.</title>
        <authorList>
            <person name="Haridas S."/>
            <person name="Albert R."/>
            <person name="Binder M."/>
            <person name="Bloem J."/>
            <person name="Labutti K."/>
            <person name="Salamov A."/>
            <person name="Andreopoulos B."/>
            <person name="Baker S."/>
            <person name="Barry K."/>
            <person name="Bills G."/>
            <person name="Bluhm B."/>
            <person name="Cannon C."/>
            <person name="Castanera R."/>
            <person name="Culley D."/>
            <person name="Daum C."/>
            <person name="Ezra D."/>
            <person name="Gonzalez J."/>
            <person name="Henrissat B."/>
            <person name="Kuo A."/>
            <person name="Liang C."/>
            <person name="Lipzen A."/>
            <person name="Lutzoni F."/>
            <person name="Magnuson J."/>
            <person name="Mondo S."/>
            <person name="Nolan M."/>
            <person name="Ohm R."/>
            <person name="Pangilinan J."/>
            <person name="Park H.-J."/>
            <person name="Ramirez L."/>
            <person name="Alfaro M."/>
            <person name="Sun H."/>
            <person name="Tritt A."/>
            <person name="Yoshinaga Y."/>
            <person name="Zwiers L.-H."/>
            <person name="Turgeon B."/>
            <person name="Goodwin S."/>
            <person name="Spatafora J."/>
            <person name="Crous P."/>
            <person name="Grigoriev I."/>
        </authorList>
    </citation>
    <scope>NUCLEOTIDE SEQUENCE</scope>
    <source>
        <strain evidence="8">Tuck. ex Michener</strain>
    </source>
</reference>
<dbReference type="SUPFAM" id="SSF52743">
    <property type="entry name" value="Subtilisin-like"/>
    <property type="match status" value="1"/>
</dbReference>
<keyword evidence="2 5" id="KW-0645">Protease</keyword>
<dbReference type="EMBL" id="ML991814">
    <property type="protein sequence ID" value="KAF2232588.1"/>
    <property type="molecule type" value="Genomic_DNA"/>
</dbReference>
<keyword evidence="3 5" id="KW-0378">Hydrolase</keyword>
<proteinExistence type="inferred from homology"/>
<dbReference type="PROSITE" id="PS00136">
    <property type="entry name" value="SUBTILASE_ASP"/>
    <property type="match status" value="1"/>
</dbReference>
<dbReference type="AlphaFoldDB" id="A0A6A6H443"/>